<dbReference type="InterPro" id="IPR011990">
    <property type="entry name" value="TPR-like_helical_dom_sf"/>
</dbReference>
<dbReference type="Proteomes" id="UP000580910">
    <property type="component" value="Unassembled WGS sequence"/>
</dbReference>
<dbReference type="GO" id="GO:0005524">
    <property type="term" value="F:ATP binding"/>
    <property type="evidence" value="ECO:0007669"/>
    <property type="project" value="UniProtKB-KW"/>
</dbReference>
<dbReference type="GO" id="GO:0009190">
    <property type="term" value="P:cyclic nucleotide biosynthetic process"/>
    <property type="evidence" value="ECO:0007669"/>
    <property type="project" value="InterPro"/>
</dbReference>
<dbReference type="CDD" id="cd07302">
    <property type="entry name" value="CHD"/>
    <property type="match status" value="1"/>
</dbReference>
<dbReference type="GO" id="GO:0004016">
    <property type="term" value="F:adenylate cyclase activity"/>
    <property type="evidence" value="ECO:0007669"/>
    <property type="project" value="UniProtKB-ARBA"/>
</dbReference>
<dbReference type="InterPro" id="IPR027417">
    <property type="entry name" value="P-loop_NTPase"/>
</dbReference>
<evidence type="ECO:0000256" key="1">
    <source>
        <dbReference type="ARBA" id="ARBA00022741"/>
    </source>
</evidence>
<keyword evidence="2" id="KW-0067">ATP-binding</keyword>
<dbReference type="InterPro" id="IPR001054">
    <property type="entry name" value="A/G_cyclase"/>
</dbReference>
<protein>
    <submittedName>
        <fullName evidence="4">Class 3 adenylate cyclase/tetratricopeptide (TPR) repeat protein</fullName>
    </submittedName>
</protein>
<accession>A0A7W3IY36</accession>
<dbReference type="PANTHER" id="PTHR16305:SF28">
    <property type="entry name" value="GUANYLATE CYCLASE DOMAIN-CONTAINING PROTEIN"/>
    <property type="match status" value="1"/>
</dbReference>
<dbReference type="Pfam" id="PF00211">
    <property type="entry name" value="Guanylate_cyc"/>
    <property type="match status" value="1"/>
</dbReference>
<gene>
    <name evidence="4" type="ORF">FB382_001021</name>
</gene>
<dbReference type="SUPFAM" id="SSF55073">
    <property type="entry name" value="Nucleotide cyclase"/>
    <property type="match status" value="1"/>
</dbReference>
<dbReference type="Gene3D" id="1.25.40.10">
    <property type="entry name" value="Tetratricopeptide repeat domain"/>
    <property type="match status" value="1"/>
</dbReference>
<evidence type="ECO:0000256" key="2">
    <source>
        <dbReference type="ARBA" id="ARBA00022840"/>
    </source>
</evidence>
<dbReference type="GO" id="GO:0005737">
    <property type="term" value="C:cytoplasm"/>
    <property type="evidence" value="ECO:0007669"/>
    <property type="project" value="TreeGrafter"/>
</dbReference>
<keyword evidence="1" id="KW-0547">Nucleotide-binding</keyword>
<organism evidence="4 5">
    <name type="scientific">Nocardioides ginsengisegetis</name>
    <dbReference type="NCBI Taxonomy" id="661491"/>
    <lineage>
        <taxon>Bacteria</taxon>
        <taxon>Bacillati</taxon>
        <taxon>Actinomycetota</taxon>
        <taxon>Actinomycetes</taxon>
        <taxon>Propionibacteriales</taxon>
        <taxon>Nocardioidaceae</taxon>
        <taxon>Nocardioides</taxon>
    </lineage>
</organism>
<name>A0A7W3IY36_9ACTN</name>
<feature type="domain" description="Guanylate cyclase" evidence="3">
    <location>
        <begin position="47"/>
        <end position="173"/>
    </location>
</feature>
<reference evidence="4 5" key="1">
    <citation type="submission" date="2020-07" db="EMBL/GenBank/DDBJ databases">
        <title>Sequencing the genomes of 1000 actinobacteria strains.</title>
        <authorList>
            <person name="Klenk H.-P."/>
        </authorList>
    </citation>
    <scope>NUCLEOTIDE SEQUENCE [LARGE SCALE GENOMIC DNA]</scope>
    <source>
        <strain evidence="4 5">DSM 21349</strain>
    </source>
</reference>
<evidence type="ECO:0000313" key="4">
    <source>
        <dbReference type="EMBL" id="MBA8802730.1"/>
    </source>
</evidence>
<evidence type="ECO:0000313" key="5">
    <source>
        <dbReference type="Proteomes" id="UP000580910"/>
    </source>
</evidence>
<dbReference type="AlphaFoldDB" id="A0A7W3IY36"/>
<dbReference type="SUPFAM" id="SSF48452">
    <property type="entry name" value="TPR-like"/>
    <property type="match status" value="1"/>
</dbReference>
<dbReference type="GO" id="GO:0035556">
    <property type="term" value="P:intracellular signal transduction"/>
    <property type="evidence" value="ECO:0007669"/>
    <property type="project" value="InterPro"/>
</dbReference>
<dbReference type="SMART" id="SM00044">
    <property type="entry name" value="CYCc"/>
    <property type="match status" value="1"/>
</dbReference>
<dbReference type="InterPro" id="IPR029787">
    <property type="entry name" value="Nucleotide_cyclase"/>
</dbReference>
<proteinExistence type="predicted"/>
<keyword evidence="5" id="KW-1185">Reference proteome</keyword>
<dbReference type="Gene3D" id="3.30.70.1230">
    <property type="entry name" value="Nucleotide cyclase"/>
    <property type="match status" value="1"/>
</dbReference>
<evidence type="ECO:0000259" key="3">
    <source>
        <dbReference type="PROSITE" id="PS50125"/>
    </source>
</evidence>
<dbReference type="EMBL" id="JACGXA010000001">
    <property type="protein sequence ID" value="MBA8802730.1"/>
    <property type="molecule type" value="Genomic_DNA"/>
</dbReference>
<dbReference type="PANTHER" id="PTHR16305">
    <property type="entry name" value="TESTICULAR SOLUBLE ADENYLYL CYCLASE"/>
    <property type="match status" value="1"/>
</dbReference>
<dbReference type="InterPro" id="IPR041664">
    <property type="entry name" value="AAA_16"/>
</dbReference>
<dbReference type="Pfam" id="PF13191">
    <property type="entry name" value="AAA_16"/>
    <property type="match status" value="1"/>
</dbReference>
<sequence>MAHTCTACQAEIVPGARFCGTCGAAQGAAAPAVAVPVQAVASRRVTSVLFGDLVGFTSLSESRDQEDVRELLSTYFDECRQIIARYGGTVEKFIGDAVMAVWGVPTTHEDDAERSVRAGLELVNRIDALGADVGIPDLAMRVGIVTGEVAVTVGAAQQGMVAGDAVNTAARVQSAAEPGQVWVDETTRLLTSSAISYVDVGSHVMKGKADPVPLWSVRAVVAAVGGAQRADGLEAPIVGRDRELRLVKELFHAVEESHRPSLLVVDGEPGVGKSRLGWEFEKYVDGLNDPVRWHSGRCLSYGEGVAFFALAEAVRVRLQRLTATDDEVEPDDDPAQLLAAGLERYVPDLKEREWLGPRLGALLGVGAVGAFPREDLFAAWTTFLHRVSEDEIPVALVIDDAQHADDGLLMFLEYLLRVGTFPCFVVLFTRPGLLEANPSLATNRRVTVLHLETLSERDMAALLDGLVVGLPDGVRTSLVERAEGIPLFAVETVRSLIDRDLVVPRGGQYVLAEPDSLDLGAIGAPASLQALISARLDTLPPEQRRVLDQASVVGSAFTHEAIASLCPEVVDLESVLEALVRVQLLRRETNRFSTELGQFQFVQSAVRQIAYGTLSRRDRKASHLAVVALMEAEGDDSGEVASIVAQHYLEALDAVPDDPDRPALAAAAVTHLQRAAARAAALGSPAEAAGHLGTALERCDDPALRSRIEVELAEQLAKAGDYQAAMAHAERARDALDAAGEVSLAARAVASLATALTNSGEYERGFDVAAERHREVELQIGPLEEMLLLRAMISSGIRTGRNIRNLSEDSARLAEKLGTPTEIANSYVSLALHYMTKGPHGLGRMLLQSASEIARDSHDTLILCRALTNLNADWTQDDAERAAGYGRQAVEAARVTGDAYWISSTALNLVLAQTITGDWDGVLARSDEDSMNALDIGMTDMLRARVLLARGQEWRPTERLDEEGITDDPTLRASHQLALAFDRAQRGGARDLGGVLTEMRAVFDAIGLFDDFSTLFHLVSETAWRWGDRAALETLLEIVDSDRRNKPPLGVEASVHRVRGLLAAEDGEPPDVVEGHLRAAIAGCEAWHARPALARCCADLGLWLSRQGRPEEAAVLLTRARELFDELGAVTWATELDEQLAGATT</sequence>
<dbReference type="SUPFAM" id="SSF52540">
    <property type="entry name" value="P-loop containing nucleoside triphosphate hydrolases"/>
    <property type="match status" value="1"/>
</dbReference>
<comment type="caution">
    <text evidence="4">The sequence shown here is derived from an EMBL/GenBank/DDBJ whole genome shotgun (WGS) entry which is preliminary data.</text>
</comment>
<dbReference type="PROSITE" id="PS50125">
    <property type="entry name" value="GUANYLATE_CYCLASE_2"/>
    <property type="match status" value="1"/>
</dbReference>